<evidence type="ECO:0000313" key="1">
    <source>
        <dbReference type="EMBL" id="CAL1705734.1"/>
    </source>
</evidence>
<evidence type="ECO:0000313" key="2">
    <source>
        <dbReference type="Proteomes" id="UP001497453"/>
    </source>
</evidence>
<dbReference type="InterPro" id="IPR008949">
    <property type="entry name" value="Isoprenoid_synthase_dom_sf"/>
</dbReference>
<reference evidence="2" key="1">
    <citation type="submission" date="2024-04" db="EMBL/GenBank/DDBJ databases">
        <authorList>
            <person name="Shaw F."/>
            <person name="Minotto A."/>
        </authorList>
    </citation>
    <scope>NUCLEOTIDE SEQUENCE [LARGE SCALE GENOMIC DNA]</scope>
</reference>
<organism evidence="1 2">
    <name type="scientific">Somion occarium</name>
    <dbReference type="NCBI Taxonomy" id="3059160"/>
    <lineage>
        <taxon>Eukaryota</taxon>
        <taxon>Fungi</taxon>
        <taxon>Dikarya</taxon>
        <taxon>Basidiomycota</taxon>
        <taxon>Agaricomycotina</taxon>
        <taxon>Agaricomycetes</taxon>
        <taxon>Polyporales</taxon>
        <taxon>Cerrenaceae</taxon>
        <taxon>Somion</taxon>
    </lineage>
</organism>
<dbReference type="Gene3D" id="1.10.600.10">
    <property type="entry name" value="Farnesyl Diphosphate Synthase"/>
    <property type="match status" value="1"/>
</dbReference>
<name>A0ABP1DFI0_9APHY</name>
<sequence>MNLLFHLDNGVRRTGMEELADPVTNAVWFPERYLSTSALGKPRSEEECSAGKLARDFWQRCVKHAKPGPQARFKESLAPFFEAIHWQSQYRDAGAIPDLEPYI</sequence>
<dbReference type="EMBL" id="OZ037946">
    <property type="protein sequence ID" value="CAL1705734.1"/>
    <property type="molecule type" value="Genomic_DNA"/>
</dbReference>
<dbReference type="Proteomes" id="UP001497453">
    <property type="component" value="Chromosome 3"/>
</dbReference>
<dbReference type="SUPFAM" id="SSF48576">
    <property type="entry name" value="Terpenoid synthases"/>
    <property type="match status" value="1"/>
</dbReference>
<proteinExistence type="predicted"/>
<dbReference type="Pfam" id="PF19086">
    <property type="entry name" value="Terpene_syn_C_2"/>
    <property type="match status" value="1"/>
</dbReference>
<keyword evidence="2" id="KW-1185">Reference proteome</keyword>
<protein>
    <submittedName>
        <fullName evidence="1">Uncharacterized protein</fullName>
    </submittedName>
</protein>
<accession>A0ABP1DFI0</accession>
<gene>
    <name evidence="1" type="ORF">GFSPODELE1_LOCUS5557</name>
</gene>